<evidence type="ECO:0000313" key="2">
    <source>
        <dbReference type="Proteomes" id="UP000193560"/>
    </source>
</evidence>
<protein>
    <submittedName>
        <fullName evidence="1">Uncharacterized protein</fullName>
    </submittedName>
</protein>
<comment type="caution">
    <text evidence="1">The sequence shown here is derived from an EMBL/GenBank/DDBJ whole genome shotgun (WGS) entry which is preliminary data.</text>
</comment>
<keyword evidence="2" id="KW-1185">Reference proteome</keyword>
<proteinExistence type="predicted"/>
<dbReference type="EMBL" id="MCGE01000006">
    <property type="protein sequence ID" value="ORZ20785.1"/>
    <property type="molecule type" value="Genomic_DNA"/>
</dbReference>
<evidence type="ECO:0000313" key="1">
    <source>
        <dbReference type="EMBL" id="ORZ20785.1"/>
    </source>
</evidence>
<reference evidence="1 2" key="1">
    <citation type="submission" date="2016-07" db="EMBL/GenBank/DDBJ databases">
        <title>Pervasive Adenine N6-methylation of Active Genes in Fungi.</title>
        <authorList>
            <consortium name="DOE Joint Genome Institute"/>
            <person name="Mondo S.J."/>
            <person name="Dannebaum R.O."/>
            <person name="Kuo R.C."/>
            <person name="Labutti K."/>
            <person name="Haridas S."/>
            <person name="Kuo A."/>
            <person name="Salamov A."/>
            <person name="Ahrendt S.R."/>
            <person name="Lipzen A."/>
            <person name="Sullivan W."/>
            <person name="Andreopoulos W.B."/>
            <person name="Clum A."/>
            <person name="Lindquist E."/>
            <person name="Daum C."/>
            <person name="Ramamoorthy G.K."/>
            <person name="Gryganskyi A."/>
            <person name="Culley D."/>
            <person name="Magnuson J.K."/>
            <person name="James T.Y."/>
            <person name="O'Malley M.A."/>
            <person name="Stajich J.E."/>
            <person name="Spatafora J.W."/>
            <person name="Visel A."/>
            <person name="Grigoriev I.V."/>
        </authorList>
    </citation>
    <scope>NUCLEOTIDE SEQUENCE [LARGE SCALE GENOMIC DNA]</scope>
    <source>
        <strain evidence="1 2">NRRL 1336</strain>
    </source>
</reference>
<sequence>MVIVYVRGINGGASNSCDKLSPQVLNECGLKHPKTLRDILNAISSSYAKSVRQLETVGFIHYGLGCRLIRLDFPVGYVASITITPEDRLLTLPAKADQFKQGALPVILLAWQAKEIAL</sequence>
<accession>A0A1X2IR74</accession>
<name>A0A1X2IR74_9FUNG</name>
<dbReference type="OrthoDB" id="2385582at2759"/>
<dbReference type="AlphaFoldDB" id="A0A1X2IR74"/>
<gene>
    <name evidence="1" type="ORF">BCR42DRAFT_435162</name>
</gene>
<dbReference type="Proteomes" id="UP000193560">
    <property type="component" value="Unassembled WGS sequence"/>
</dbReference>
<organism evidence="1 2">
    <name type="scientific">Absidia repens</name>
    <dbReference type="NCBI Taxonomy" id="90262"/>
    <lineage>
        <taxon>Eukaryota</taxon>
        <taxon>Fungi</taxon>
        <taxon>Fungi incertae sedis</taxon>
        <taxon>Mucoromycota</taxon>
        <taxon>Mucoromycotina</taxon>
        <taxon>Mucoromycetes</taxon>
        <taxon>Mucorales</taxon>
        <taxon>Cunninghamellaceae</taxon>
        <taxon>Absidia</taxon>
    </lineage>
</organism>